<dbReference type="KEGG" id="glz:GLAREA_08032"/>
<feature type="compositionally biased region" description="Polar residues" evidence="1">
    <location>
        <begin position="16"/>
        <end position="33"/>
    </location>
</feature>
<evidence type="ECO:0000256" key="1">
    <source>
        <dbReference type="SAM" id="MobiDB-lite"/>
    </source>
</evidence>
<dbReference type="HOGENOM" id="CLU_1970783_0_0_1"/>
<organism evidence="2 3">
    <name type="scientific">Glarea lozoyensis (strain ATCC 20868 / MF5171)</name>
    <dbReference type="NCBI Taxonomy" id="1116229"/>
    <lineage>
        <taxon>Eukaryota</taxon>
        <taxon>Fungi</taxon>
        <taxon>Dikarya</taxon>
        <taxon>Ascomycota</taxon>
        <taxon>Pezizomycotina</taxon>
        <taxon>Leotiomycetes</taxon>
        <taxon>Helotiales</taxon>
        <taxon>Helotiaceae</taxon>
        <taxon>Glarea</taxon>
    </lineage>
</organism>
<dbReference type="RefSeq" id="XP_008088270.1">
    <property type="nucleotide sequence ID" value="XM_008090079.1"/>
</dbReference>
<keyword evidence="3" id="KW-1185">Reference proteome</keyword>
<dbReference type="Proteomes" id="UP000016922">
    <property type="component" value="Unassembled WGS sequence"/>
</dbReference>
<name>S3CC91_GLAL2</name>
<evidence type="ECO:0000313" key="2">
    <source>
        <dbReference type="EMBL" id="EPE24182.1"/>
    </source>
</evidence>
<feature type="compositionally biased region" description="Polar residues" evidence="1">
    <location>
        <begin position="60"/>
        <end position="72"/>
    </location>
</feature>
<evidence type="ECO:0000313" key="3">
    <source>
        <dbReference type="Proteomes" id="UP000016922"/>
    </source>
</evidence>
<feature type="region of interest" description="Disordered" evidence="1">
    <location>
        <begin position="1"/>
        <end position="88"/>
    </location>
</feature>
<proteinExistence type="predicted"/>
<dbReference type="GeneID" id="19467083"/>
<dbReference type="AlphaFoldDB" id="S3CC91"/>
<sequence>MNGGMTNFRDFLCGPESQSSNQRRGADTSSDAQPATKDVLAEDPLTRKANGVIDGIGDSVSRSVHPTPTENIQARVPQQDGAQAPPKDILDLPAQATDALRDILKPAIPITGGLVNNVLNQVLAGLG</sequence>
<dbReference type="EMBL" id="KE145373">
    <property type="protein sequence ID" value="EPE24182.1"/>
    <property type="molecule type" value="Genomic_DNA"/>
</dbReference>
<gene>
    <name evidence="2" type="ORF">GLAREA_08032</name>
</gene>
<reference evidence="2 3" key="1">
    <citation type="journal article" date="2013" name="BMC Genomics">
        <title>Genomics-driven discovery of the pneumocandin biosynthetic gene cluster in the fungus Glarea lozoyensis.</title>
        <authorList>
            <person name="Chen L."/>
            <person name="Yue Q."/>
            <person name="Zhang X."/>
            <person name="Xiang M."/>
            <person name="Wang C."/>
            <person name="Li S."/>
            <person name="Che Y."/>
            <person name="Ortiz-Lopez F.J."/>
            <person name="Bills G.F."/>
            <person name="Liu X."/>
            <person name="An Z."/>
        </authorList>
    </citation>
    <scope>NUCLEOTIDE SEQUENCE [LARGE SCALE GENOMIC DNA]</scope>
    <source>
        <strain evidence="3">ATCC 20868 / MF5171</strain>
    </source>
</reference>
<protein>
    <submittedName>
        <fullName evidence="2">Uncharacterized protein</fullName>
    </submittedName>
</protein>
<accession>S3CC91</accession>